<evidence type="ECO:0000259" key="1">
    <source>
        <dbReference type="PROSITE" id="PS50191"/>
    </source>
</evidence>
<dbReference type="Pfam" id="PF00650">
    <property type="entry name" value="CRAL_TRIO"/>
    <property type="match status" value="1"/>
</dbReference>
<dbReference type="InterPro" id="IPR036865">
    <property type="entry name" value="CRAL-TRIO_dom_sf"/>
</dbReference>
<dbReference type="InterPro" id="IPR036273">
    <property type="entry name" value="CRAL/TRIO_N_dom_sf"/>
</dbReference>
<evidence type="ECO:0000313" key="3">
    <source>
        <dbReference type="Proteomes" id="UP001216150"/>
    </source>
</evidence>
<sequence>MNSDLAFPPENDPSFKAFLRLCADKGLSSRPQGIADCDRCDGLSDSSTLLRFLTARKNDPNAALGQLQQCVDFRQDRDILRLYDVVDTEDFEQARRFYPHWTGRRNREGLPICYFDISQLHETALHSWEESRKSAGWSFSGFEAGGCPKPDMLQMASVFHDSLVRFVLPLCTMMPDRCHPSTPISSSIYLVDASELGLKQGWNLKSFAQEISWLLSTCYPETILKVFVCNAPSYFATVWKYLKKWVDPSTAEKIEVLNPNEVSDVLKQHIDNANIPTAFGGAFEFTHGSLPAPDQNILDRLSWESSHQTLPSGPLKFSQGIDGKLTAVAVGALQGAKRNDIIARIDSDEKN</sequence>
<name>A0AAD6GS12_9EURO</name>
<dbReference type="PANTHER" id="PTHR45657">
    <property type="entry name" value="CRAL-TRIO DOMAIN-CONTAINING PROTEIN YKL091C-RELATED"/>
    <property type="match status" value="1"/>
</dbReference>
<accession>A0AAD6GS12</accession>
<dbReference type="Proteomes" id="UP001216150">
    <property type="component" value="Unassembled WGS sequence"/>
</dbReference>
<protein>
    <recommendedName>
        <fullName evidence="1">CRAL-TRIO domain-containing protein</fullName>
    </recommendedName>
</protein>
<dbReference type="PANTHER" id="PTHR45657:SF20">
    <property type="entry name" value="CRAL_TRIO DOMAIN PROTEIN (AFU_ORTHOLOGUE AFUA_5G00680)"/>
    <property type="match status" value="1"/>
</dbReference>
<gene>
    <name evidence="2" type="ORF">N7450_006442</name>
</gene>
<dbReference type="EMBL" id="JAQJAC010000004">
    <property type="protein sequence ID" value="KAJ5586655.1"/>
    <property type="molecule type" value="Genomic_DNA"/>
</dbReference>
<feature type="domain" description="CRAL-TRIO" evidence="1">
    <location>
        <begin position="101"/>
        <end position="287"/>
    </location>
</feature>
<organism evidence="2 3">
    <name type="scientific">Penicillium hetheringtonii</name>
    <dbReference type="NCBI Taxonomy" id="911720"/>
    <lineage>
        <taxon>Eukaryota</taxon>
        <taxon>Fungi</taxon>
        <taxon>Dikarya</taxon>
        <taxon>Ascomycota</taxon>
        <taxon>Pezizomycotina</taxon>
        <taxon>Eurotiomycetes</taxon>
        <taxon>Eurotiomycetidae</taxon>
        <taxon>Eurotiales</taxon>
        <taxon>Aspergillaceae</taxon>
        <taxon>Penicillium</taxon>
    </lineage>
</organism>
<dbReference type="CDD" id="cd00170">
    <property type="entry name" value="SEC14"/>
    <property type="match status" value="1"/>
</dbReference>
<dbReference type="Gene3D" id="1.10.8.20">
    <property type="entry name" value="N-terminal domain of phosphatidylinositol transfer protein sec14p"/>
    <property type="match status" value="1"/>
</dbReference>
<dbReference type="InterPro" id="IPR051026">
    <property type="entry name" value="PI/PC_transfer"/>
</dbReference>
<dbReference type="PROSITE" id="PS50191">
    <property type="entry name" value="CRAL_TRIO"/>
    <property type="match status" value="1"/>
</dbReference>
<evidence type="ECO:0000313" key="2">
    <source>
        <dbReference type="EMBL" id="KAJ5586655.1"/>
    </source>
</evidence>
<dbReference type="InterPro" id="IPR001251">
    <property type="entry name" value="CRAL-TRIO_dom"/>
</dbReference>
<dbReference type="AlphaFoldDB" id="A0AAD6GS12"/>
<dbReference type="SMART" id="SM00516">
    <property type="entry name" value="SEC14"/>
    <property type="match status" value="1"/>
</dbReference>
<reference evidence="2 3" key="1">
    <citation type="journal article" date="2023" name="IMA Fungus">
        <title>Comparative genomic study of the Penicillium genus elucidates a diverse pangenome and 15 lateral gene transfer events.</title>
        <authorList>
            <person name="Petersen C."/>
            <person name="Sorensen T."/>
            <person name="Nielsen M.R."/>
            <person name="Sondergaard T.E."/>
            <person name="Sorensen J.L."/>
            <person name="Fitzpatrick D.A."/>
            <person name="Frisvad J.C."/>
            <person name="Nielsen K.L."/>
        </authorList>
    </citation>
    <scope>NUCLEOTIDE SEQUENCE [LARGE SCALE GENOMIC DNA]</scope>
    <source>
        <strain evidence="2 3">IBT 29057</strain>
    </source>
</reference>
<dbReference type="Gene3D" id="3.40.525.10">
    <property type="entry name" value="CRAL-TRIO lipid binding domain"/>
    <property type="match status" value="1"/>
</dbReference>
<dbReference type="SUPFAM" id="SSF52087">
    <property type="entry name" value="CRAL/TRIO domain"/>
    <property type="match status" value="1"/>
</dbReference>
<comment type="caution">
    <text evidence="2">The sequence shown here is derived from an EMBL/GenBank/DDBJ whole genome shotgun (WGS) entry which is preliminary data.</text>
</comment>
<dbReference type="SUPFAM" id="SSF46938">
    <property type="entry name" value="CRAL/TRIO N-terminal domain"/>
    <property type="match status" value="1"/>
</dbReference>
<proteinExistence type="predicted"/>
<keyword evidence="3" id="KW-1185">Reference proteome</keyword>